<organism evidence="3 4">
    <name type="scientific">Granulicella rosea</name>
    <dbReference type="NCBI Taxonomy" id="474952"/>
    <lineage>
        <taxon>Bacteria</taxon>
        <taxon>Pseudomonadati</taxon>
        <taxon>Acidobacteriota</taxon>
        <taxon>Terriglobia</taxon>
        <taxon>Terriglobales</taxon>
        <taxon>Acidobacteriaceae</taxon>
        <taxon>Granulicella</taxon>
    </lineage>
</organism>
<dbReference type="PANTHER" id="PTHR21621">
    <property type="entry name" value="RIBOSOMAL PROTEIN S6 MODIFICATION PROTEIN"/>
    <property type="match status" value="1"/>
</dbReference>
<evidence type="ECO:0000313" key="3">
    <source>
        <dbReference type="EMBL" id="SNS73316.1"/>
    </source>
</evidence>
<dbReference type="PANTHER" id="PTHR21621:SF0">
    <property type="entry name" value="BETA-CITRYLGLUTAMATE SYNTHASE B-RELATED"/>
    <property type="match status" value="1"/>
</dbReference>
<evidence type="ECO:0000259" key="2">
    <source>
        <dbReference type="PROSITE" id="PS50975"/>
    </source>
</evidence>
<dbReference type="GO" id="GO:0046872">
    <property type="term" value="F:metal ion binding"/>
    <property type="evidence" value="ECO:0007669"/>
    <property type="project" value="InterPro"/>
</dbReference>
<accession>A0A239GVS2</accession>
<dbReference type="InterPro" id="IPR013815">
    <property type="entry name" value="ATP_grasp_subdomain_1"/>
</dbReference>
<sequence length="337" mass="37737">MAAKKTVKKKAAAKIRKIGVLFGVENTFPGALVEHINALEIDGIQAEFVHLGGVQEASDSGYAVIVDRISHDMPFYRSYLKNAALSGTQIVNNPFWWSADDKFFNYALASKLGVAVPKTVLLPPKDYPPQINTRSLRNLEYPLDWAGIFDYIGFPAFLKPHDGGGWRDVFHVHNPEEFFRAYDQTRDLCMTLQAAVKFNEYFRCYVVGQEKVRIMPYDPRRPHEHRYVLDSPEYDPKLLARVEKDALTLCKALGYDLNTVEFAVEDGIPYAIDFMNPAPDADLHSVGKESFTWIVDEVAKLAIKKAQAGPGTLDLNWSAFLKGPAPAKKAAAKKVAK</sequence>
<evidence type="ECO:0000313" key="4">
    <source>
        <dbReference type="Proteomes" id="UP000198356"/>
    </source>
</evidence>
<protein>
    <submittedName>
        <fullName evidence="3">Glutathione synthase/RimK-type ligase, ATP-grasp superfamily</fullName>
    </submittedName>
</protein>
<keyword evidence="1" id="KW-0067">ATP-binding</keyword>
<dbReference type="SUPFAM" id="SSF56059">
    <property type="entry name" value="Glutathione synthetase ATP-binding domain-like"/>
    <property type="match status" value="1"/>
</dbReference>
<keyword evidence="1" id="KW-0547">Nucleotide-binding</keyword>
<dbReference type="GO" id="GO:0009432">
    <property type="term" value="P:SOS response"/>
    <property type="evidence" value="ECO:0007669"/>
    <property type="project" value="TreeGrafter"/>
</dbReference>
<dbReference type="Proteomes" id="UP000198356">
    <property type="component" value="Unassembled WGS sequence"/>
</dbReference>
<evidence type="ECO:0000256" key="1">
    <source>
        <dbReference type="PROSITE-ProRule" id="PRU00409"/>
    </source>
</evidence>
<feature type="domain" description="ATP-grasp" evidence="2">
    <location>
        <begin position="106"/>
        <end position="303"/>
    </location>
</feature>
<dbReference type="InterPro" id="IPR011761">
    <property type="entry name" value="ATP-grasp"/>
</dbReference>
<keyword evidence="4" id="KW-1185">Reference proteome</keyword>
<proteinExistence type="predicted"/>
<dbReference type="GO" id="GO:0018169">
    <property type="term" value="F:ribosomal S6-glutamic acid ligase activity"/>
    <property type="evidence" value="ECO:0007669"/>
    <property type="project" value="TreeGrafter"/>
</dbReference>
<keyword evidence="3" id="KW-0436">Ligase</keyword>
<dbReference type="Gene3D" id="3.30.1490.20">
    <property type="entry name" value="ATP-grasp fold, A domain"/>
    <property type="match status" value="1"/>
</dbReference>
<dbReference type="EMBL" id="FZOU01000002">
    <property type="protein sequence ID" value="SNS73316.1"/>
    <property type="molecule type" value="Genomic_DNA"/>
</dbReference>
<name>A0A239GVS2_9BACT</name>
<dbReference type="AlphaFoldDB" id="A0A239GVS2"/>
<dbReference type="GO" id="GO:0005737">
    <property type="term" value="C:cytoplasm"/>
    <property type="evidence" value="ECO:0007669"/>
    <property type="project" value="TreeGrafter"/>
</dbReference>
<dbReference type="GO" id="GO:0005524">
    <property type="term" value="F:ATP binding"/>
    <property type="evidence" value="ECO:0007669"/>
    <property type="project" value="UniProtKB-UniRule"/>
</dbReference>
<dbReference type="PROSITE" id="PS50975">
    <property type="entry name" value="ATP_GRASP"/>
    <property type="match status" value="1"/>
</dbReference>
<reference evidence="3 4" key="1">
    <citation type="submission" date="2017-06" db="EMBL/GenBank/DDBJ databases">
        <authorList>
            <person name="Kim H.J."/>
            <person name="Triplett B.A."/>
        </authorList>
    </citation>
    <scope>NUCLEOTIDE SEQUENCE [LARGE SCALE GENOMIC DNA]</scope>
    <source>
        <strain evidence="3 4">DSM 18704</strain>
    </source>
</reference>
<gene>
    <name evidence="3" type="ORF">SAMN05421770_102108</name>
</gene>